<protein>
    <submittedName>
        <fullName evidence="6">Filamentous hemagglutinin family N-terminal domain protein</fullName>
    </submittedName>
</protein>
<dbReference type="Pfam" id="PF07581">
    <property type="entry name" value="Glug"/>
    <property type="match status" value="2"/>
</dbReference>
<accession>A0A2R3J378</accession>
<dbReference type="Proteomes" id="UP000238390">
    <property type="component" value="Chromosome"/>
</dbReference>
<name>A0A2R3J378_9PSED</name>
<dbReference type="SUPFAM" id="SSF51126">
    <property type="entry name" value="Pectin lyase-like"/>
    <property type="match status" value="1"/>
</dbReference>
<dbReference type="SMART" id="SM00912">
    <property type="entry name" value="Haemagg_act"/>
    <property type="match status" value="1"/>
</dbReference>
<keyword evidence="4" id="KW-0812">Transmembrane</keyword>
<keyword evidence="4" id="KW-0472">Membrane</keyword>
<dbReference type="Gene3D" id="2.160.20.110">
    <property type="match status" value="2"/>
</dbReference>
<dbReference type="Pfam" id="PF05860">
    <property type="entry name" value="TPS"/>
    <property type="match status" value="1"/>
</dbReference>
<evidence type="ECO:0000259" key="5">
    <source>
        <dbReference type="SMART" id="SM00912"/>
    </source>
</evidence>
<gene>
    <name evidence="6" type="ORF">CSB93_2169</name>
</gene>
<reference evidence="6 7" key="1">
    <citation type="submission" date="2018-02" db="EMBL/GenBank/DDBJ databases">
        <title>FDA/CDC Antimicrobial Resistant Isolate Bank Genome Sequencing.</title>
        <authorList>
            <person name="Benahmed F.H."/>
            <person name="Lutgring J.D."/>
            <person name="Yoo B."/>
            <person name="Machado M."/>
            <person name="Brown A."/>
            <person name="McAllister G."/>
            <person name="Perry A."/>
            <person name="Halpin A.L."/>
            <person name="Vavikolanu K."/>
            <person name="Ott S."/>
            <person name="Zhao X."/>
            <person name="Tallon L.J."/>
            <person name="Sadzewicz L."/>
            <person name="Aluvathingal J."/>
            <person name="Nadendla S."/>
            <person name="Voskania-kordi A."/>
            <person name="Simonyan V."/>
            <person name="Patel J."/>
            <person name="Shawar R.M."/>
        </authorList>
    </citation>
    <scope>NUCLEOTIDE SEQUENCE [LARGE SCALE GENOMIC DNA]</scope>
    <source>
        <strain evidence="6 7">AR_0356</strain>
    </source>
</reference>
<evidence type="ECO:0000313" key="7">
    <source>
        <dbReference type="Proteomes" id="UP000238390"/>
    </source>
</evidence>
<evidence type="ECO:0000256" key="3">
    <source>
        <dbReference type="ARBA" id="ARBA00022729"/>
    </source>
</evidence>
<dbReference type="PROSITE" id="PS51257">
    <property type="entry name" value="PROKAR_LIPOPROTEIN"/>
    <property type="match status" value="1"/>
</dbReference>
<keyword evidence="2" id="KW-0964">Secreted</keyword>
<dbReference type="InterPro" id="IPR011050">
    <property type="entry name" value="Pectin_lyase_fold/virulence"/>
</dbReference>
<dbReference type="InterPro" id="IPR012334">
    <property type="entry name" value="Pectin_lyas_fold"/>
</dbReference>
<feature type="domain" description="Filamentous haemagglutinin FhaB/tRNA nuclease CdiA-like TPS" evidence="5">
    <location>
        <begin position="51"/>
        <end position="164"/>
    </location>
</feature>
<dbReference type="Gene3D" id="2.160.20.10">
    <property type="entry name" value="Single-stranded right-handed beta-helix, Pectin lyase-like"/>
    <property type="match status" value="1"/>
</dbReference>
<dbReference type="NCBIfam" id="TIGR01901">
    <property type="entry name" value="adhes_NPXG"/>
    <property type="match status" value="1"/>
</dbReference>
<feature type="transmembrane region" description="Helical" evidence="4">
    <location>
        <begin position="34"/>
        <end position="54"/>
    </location>
</feature>
<dbReference type="GO" id="GO:0005576">
    <property type="term" value="C:extracellular region"/>
    <property type="evidence" value="ECO:0007669"/>
    <property type="project" value="UniProtKB-SubCell"/>
</dbReference>
<dbReference type="PANTHER" id="PTHR12338">
    <property type="entry name" value="AUTOTRANSPORTER"/>
    <property type="match status" value="1"/>
</dbReference>
<sequence length="1009" mass="101033">MNKCYALVWNASQGCWNVASEGTRRRGKTAGVRAVAASLLALMGAGVLAPAYALPTDPKVVAGSGDIQLVGAKNMSINQHTEKLITNWDSFSVGAGERVTFNQPTSTSIALNRVLGTRGSDIQGNIDANGKVFLVNPNGVLFGRNAQVNVGGLVVSTQNIKDADFLASKFQFSGSSTSEVLNMGRLSAAEGGSIALLGARVDNQGTILAQMGTAALGAGGDFTLNFDGNRLLDIQVNGAVTDALAKNGGLLKADGGQVLMTARATTTVLGSVVNNQGAIEARSLRGQSGKIILDGGSGKVLVAGALSANALNEPGHGGTVEMKAAEVEVNLATQVNTLASNGNNGIWKISADKVDVHRTALASGGTVHVDTLSRNLATTNIELNSTKGDLNLNGPVAWASGNRLALNSAGDLNLNGKLTATGVNARLGLQAKGGIEINDKIVISGASSGMSLDAGNGHRVNGNASVTLSGANASYVSGGYYYTVVQTLAQLQAINTNLDGLYVLGNNILGSYYCTALQSIGGPAGVFTGTLDGLGNTIGNLSITNTGANVGLFARSSGTLSNLKLDNLRVSDSNYGAGPSSLGALVGINNGLVSNVTATRVSVNGSSSRSNAVGGLVGRNNGGRIRAASVSGTVSGYAPTTAIGGLVGENASNGRQALIEDSNSSVQIAARSTERNSLGGVGGLVGLNSRGVINNSHSQGRVDASRAGLNVGGLVGFNLMGEIFRSSASGQVVAGSVGYTGGLVGLNSNGVISQSQASGMVSSSSGLATGGLVGRNEGDSELRNVKASGNVTDSYGADIGGLIGVNTAARVDTAEATGKVSGGANSRVGGLVGSNISASLDHVIARGDVFGGINSQVGGIAGSNSGEISSADTSGIVSGGSNSSLGGLVGTNFGSIMASSSKNDVRGGSRSRIGGLVGENQIQGRISSSSSESTVSGDYYTTMGGIAGVNLGRIEYSGVSGRINFRPQSNYGQIYGSLVGENRGVLVGNYVTGEAAVLPPAGVDYGQIW</sequence>
<keyword evidence="4" id="KW-1133">Transmembrane helix</keyword>
<keyword evidence="7" id="KW-1185">Reference proteome</keyword>
<dbReference type="EMBL" id="CP027169">
    <property type="protein sequence ID" value="AVK08583.1"/>
    <property type="molecule type" value="Genomic_DNA"/>
</dbReference>
<organism evidence="6 7">
    <name type="scientific">Pseudomonas paraeruginosa</name>
    <dbReference type="NCBI Taxonomy" id="2994495"/>
    <lineage>
        <taxon>Bacteria</taxon>
        <taxon>Pseudomonadati</taxon>
        <taxon>Pseudomonadota</taxon>
        <taxon>Gammaproteobacteria</taxon>
        <taxon>Pseudomonadales</taxon>
        <taxon>Pseudomonadaceae</taxon>
        <taxon>Pseudomonas</taxon>
    </lineage>
</organism>
<evidence type="ECO:0000256" key="2">
    <source>
        <dbReference type="ARBA" id="ARBA00022525"/>
    </source>
</evidence>
<dbReference type="RefSeq" id="WP_058145569.1">
    <property type="nucleotide sequence ID" value="NZ_CP027169.1"/>
</dbReference>
<dbReference type="InterPro" id="IPR024973">
    <property type="entry name" value="ESPR"/>
</dbReference>
<evidence type="ECO:0000313" key="6">
    <source>
        <dbReference type="EMBL" id="AVK08583.1"/>
    </source>
</evidence>
<keyword evidence="3" id="KW-0732">Signal</keyword>
<dbReference type="PANTHER" id="PTHR12338:SF8">
    <property type="entry name" value="HEME_HEMOPEXIN-BINDING PROTEIN"/>
    <property type="match status" value="1"/>
</dbReference>
<dbReference type="InterPro" id="IPR050909">
    <property type="entry name" value="Bact_Autotransporter_VF"/>
</dbReference>
<proteinExistence type="predicted"/>
<dbReference type="AlphaFoldDB" id="A0A2R3J378"/>
<evidence type="ECO:0000256" key="4">
    <source>
        <dbReference type="SAM" id="Phobius"/>
    </source>
</evidence>
<dbReference type="Pfam" id="PF13018">
    <property type="entry name" value="ESPR"/>
    <property type="match status" value="1"/>
</dbReference>
<dbReference type="InterPro" id="IPR008638">
    <property type="entry name" value="FhaB/CdiA-like_TPS"/>
</dbReference>
<evidence type="ECO:0000256" key="1">
    <source>
        <dbReference type="ARBA" id="ARBA00004613"/>
    </source>
</evidence>
<dbReference type="InterPro" id="IPR011493">
    <property type="entry name" value="GLUG"/>
</dbReference>
<comment type="subcellular location">
    <subcellularLocation>
        <location evidence="1">Secreted</location>
    </subcellularLocation>
</comment>